<feature type="compositionally biased region" description="Low complexity" evidence="1">
    <location>
        <begin position="138"/>
        <end position="149"/>
    </location>
</feature>
<feature type="signal peptide" evidence="2">
    <location>
        <begin position="1"/>
        <end position="28"/>
    </location>
</feature>
<organism evidence="3 4">
    <name type="scientific">Viridothelium virens</name>
    <name type="common">Speckled blister lichen</name>
    <name type="synonym">Trypethelium virens</name>
    <dbReference type="NCBI Taxonomy" id="1048519"/>
    <lineage>
        <taxon>Eukaryota</taxon>
        <taxon>Fungi</taxon>
        <taxon>Dikarya</taxon>
        <taxon>Ascomycota</taxon>
        <taxon>Pezizomycotina</taxon>
        <taxon>Dothideomycetes</taxon>
        <taxon>Dothideomycetes incertae sedis</taxon>
        <taxon>Trypetheliales</taxon>
        <taxon>Trypetheliaceae</taxon>
        <taxon>Viridothelium</taxon>
    </lineage>
</organism>
<evidence type="ECO:0000313" key="3">
    <source>
        <dbReference type="EMBL" id="KAF2238123.1"/>
    </source>
</evidence>
<proteinExistence type="predicted"/>
<sequence>MAAGQSQLLPSVLTLLIDVLVANRSGRALETRSTLHSHRNVFYTDGLRGTASSCNFLPVFDENDIARVQNHRMASTVTQSSTGYETFETPPTPQSTNRRMESPKPKEIRDANSDRRASLESPPGKFAMARAQASTAGSCSSSKKSSSKSFDIAPTASDLTDPSVDRQNARGQTAPSSTSNDPRWPSPAQHPNTEVGLAAWHLSRLLENVELRDASSVSLLEIIGSQFPAEQVLKEEEVIAVIEQMCRRCGT</sequence>
<dbReference type="EMBL" id="ML991777">
    <property type="protein sequence ID" value="KAF2238123.1"/>
    <property type="molecule type" value="Genomic_DNA"/>
</dbReference>
<feature type="compositionally biased region" description="Polar residues" evidence="1">
    <location>
        <begin position="169"/>
        <end position="181"/>
    </location>
</feature>
<evidence type="ECO:0000313" key="4">
    <source>
        <dbReference type="Proteomes" id="UP000800092"/>
    </source>
</evidence>
<dbReference type="AlphaFoldDB" id="A0A6A6HKT3"/>
<feature type="region of interest" description="Disordered" evidence="1">
    <location>
        <begin position="76"/>
        <end position="192"/>
    </location>
</feature>
<accession>A0A6A6HKT3</accession>
<feature type="chain" id="PRO_5025406558" evidence="2">
    <location>
        <begin position="29"/>
        <end position="251"/>
    </location>
</feature>
<keyword evidence="2" id="KW-0732">Signal</keyword>
<name>A0A6A6HKT3_VIRVR</name>
<evidence type="ECO:0000256" key="1">
    <source>
        <dbReference type="SAM" id="MobiDB-lite"/>
    </source>
</evidence>
<protein>
    <submittedName>
        <fullName evidence="3">Uncharacterized protein</fullName>
    </submittedName>
</protein>
<dbReference type="OrthoDB" id="10591517at2759"/>
<dbReference type="Proteomes" id="UP000800092">
    <property type="component" value="Unassembled WGS sequence"/>
</dbReference>
<feature type="compositionally biased region" description="Basic and acidic residues" evidence="1">
    <location>
        <begin position="98"/>
        <end position="118"/>
    </location>
</feature>
<evidence type="ECO:0000256" key="2">
    <source>
        <dbReference type="SAM" id="SignalP"/>
    </source>
</evidence>
<keyword evidence="4" id="KW-1185">Reference proteome</keyword>
<reference evidence="3" key="1">
    <citation type="journal article" date="2020" name="Stud. Mycol.">
        <title>101 Dothideomycetes genomes: a test case for predicting lifestyles and emergence of pathogens.</title>
        <authorList>
            <person name="Haridas S."/>
            <person name="Albert R."/>
            <person name="Binder M."/>
            <person name="Bloem J."/>
            <person name="Labutti K."/>
            <person name="Salamov A."/>
            <person name="Andreopoulos B."/>
            <person name="Baker S."/>
            <person name="Barry K."/>
            <person name="Bills G."/>
            <person name="Bluhm B."/>
            <person name="Cannon C."/>
            <person name="Castanera R."/>
            <person name="Culley D."/>
            <person name="Daum C."/>
            <person name="Ezra D."/>
            <person name="Gonzalez J."/>
            <person name="Henrissat B."/>
            <person name="Kuo A."/>
            <person name="Liang C."/>
            <person name="Lipzen A."/>
            <person name="Lutzoni F."/>
            <person name="Magnuson J."/>
            <person name="Mondo S."/>
            <person name="Nolan M."/>
            <person name="Ohm R."/>
            <person name="Pangilinan J."/>
            <person name="Park H.-J."/>
            <person name="Ramirez L."/>
            <person name="Alfaro M."/>
            <person name="Sun H."/>
            <person name="Tritt A."/>
            <person name="Yoshinaga Y."/>
            <person name="Zwiers L.-H."/>
            <person name="Turgeon B."/>
            <person name="Goodwin S."/>
            <person name="Spatafora J."/>
            <person name="Crous P."/>
            <person name="Grigoriev I."/>
        </authorList>
    </citation>
    <scope>NUCLEOTIDE SEQUENCE</scope>
    <source>
        <strain evidence="3">Tuck. ex Michener</strain>
    </source>
</reference>
<gene>
    <name evidence="3" type="ORF">EV356DRAFT_337758</name>
</gene>